<gene>
    <name evidence="1" type="ORF">DY251_19235</name>
</gene>
<keyword evidence="2" id="KW-1185">Reference proteome</keyword>
<evidence type="ECO:0000313" key="1">
    <source>
        <dbReference type="EMBL" id="RFC64612.1"/>
    </source>
</evidence>
<accession>A0A371X5W2</accession>
<dbReference type="RefSeq" id="WP_116625533.1">
    <property type="nucleotide sequence ID" value="NZ_QURN01000019.1"/>
</dbReference>
<evidence type="ECO:0000313" key="2">
    <source>
        <dbReference type="Proteomes" id="UP000262379"/>
    </source>
</evidence>
<dbReference type="AlphaFoldDB" id="A0A371X5W2"/>
<sequence length="99" mass="11512">MNKTDIRSSVMCDGLRARIKREVFAAAVTPRSPERDASLDYWHARQRNMDRIYYRHRLYENRHPTRAERAYSRELAAAGSWIGSSEQLAEARQMGLTAL</sequence>
<comment type="caution">
    <text evidence="1">The sequence shown here is derived from an EMBL/GenBank/DDBJ whole genome shotgun (WGS) entry which is preliminary data.</text>
</comment>
<organism evidence="1 2">
    <name type="scientific">Mesorhizobium denitrificans</name>
    <dbReference type="NCBI Taxonomy" id="2294114"/>
    <lineage>
        <taxon>Bacteria</taxon>
        <taxon>Pseudomonadati</taxon>
        <taxon>Pseudomonadota</taxon>
        <taxon>Alphaproteobacteria</taxon>
        <taxon>Hyphomicrobiales</taxon>
        <taxon>Phyllobacteriaceae</taxon>
        <taxon>Mesorhizobium</taxon>
    </lineage>
</organism>
<dbReference type="Proteomes" id="UP000262379">
    <property type="component" value="Unassembled WGS sequence"/>
</dbReference>
<protein>
    <submittedName>
        <fullName evidence="1">Uncharacterized protein</fullName>
    </submittedName>
</protein>
<name>A0A371X5W2_9HYPH</name>
<proteinExistence type="predicted"/>
<reference evidence="2" key="1">
    <citation type="submission" date="2018-08" db="EMBL/GenBank/DDBJ databases">
        <authorList>
            <person name="Im W.T."/>
        </authorList>
    </citation>
    <scope>NUCLEOTIDE SEQUENCE [LARGE SCALE GENOMIC DNA]</scope>
    <source>
        <strain evidence="2">LA-28</strain>
    </source>
</reference>
<dbReference type="EMBL" id="QURN01000019">
    <property type="protein sequence ID" value="RFC64612.1"/>
    <property type="molecule type" value="Genomic_DNA"/>
</dbReference>